<protein>
    <submittedName>
        <fullName evidence="2">Uncharacterized protein</fullName>
    </submittedName>
</protein>
<keyword evidence="3" id="KW-1185">Reference proteome</keyword>
<dbReference type="Proteomes" id="UP000664132">
    <property type="component" value="Unassembled WGS sequence"/>
</dbReference>
<feature type="signal peptide" evidence="1">
    <location>
        <begin position="1"/>
        <end position="19"/>
    </location>
</feature>
<accession>A0A8H7T5L0</accession>
<feature type="chain" id="PRO_5034194938" evidence="1">
    <location>
        <begin position="20"/>
        <end position="339"/>
    </location>
</feature>
<reference evidence="2" key="1">
    <citation type="submission" date="2021-02" db="EMBL/GenBank/DDBJ databases">
        <title>Genome sequence Cadophora malorum strain M34.</title>
        <authorList>
            <person name="Stefanovic E."/>
            <person name="Vu D."/>
            <person name="Scully C."/>
            <person name="Dijksterhuis J."/>
            <person name="Roader J."/>
            <person name="Houbraken J."/>
        </authorList>
    </citation>
    <scope>NUCLEOTIDE SEQUENCE</scope>
    <source>
        <strain evidence="2">M34</strain>
    </source>
</reference>
<evidence type="ECO:0000256" key="1">
    <source>
        <dbReference type="SAM" id="SignalP"/>
    </source>
</evidence>
<evidence type="ECO:0000313" key="3">
    <source>
        <dbReference type="Proteomes" id="UP000664132"/>
    </source>
</evidence>
<dbReference type="EMBL" id="JAFJYH010000292">
    <property type="protein sequence ID" value="KAG4413859.1"/>
    <property type="molecule type" value="Genomic_DNA"/>
</dbReference>
<dbReference type="OrthoDB" id="3548361at2759"/>
<sequence length="339" mass="35839">MFQTAICWCYFIIVASSQSAQPLRQLAQLPEPTPFHAEYKRIIPIPESSLSSEATEVSSLNESLPSTTSSPSVLLPNIILNLQTYAFAPPETVFLFSGSILAESHPLTLELTSKTCTDNPIVSITASITWLPELGIISPGVTKTFSDVRCMVFGSGGRSSTYSAQGTGGWGDVRGRPGLVWTFTDKLIPSGQTTQNPWESGTALWINPIPTTVPRFVVEGDRTVQYGGTMSLGSEVVSVTTDEKGVGWLVAGETSATVPGWPLITKGPVVGSELGGAYPLDGMAAGGVQLIETGCCSICQNASQAVTISTKAGVGNLAVKMGPARYLCLLLWIAVMVVF</sequence>
<organism evidence="2 3">
    <name type="scientific">Cadophora malorum</name>
    <dbReference type="NCBI Taxonomy" id="108018"/>
    <lineage>
        <taxon>Eukaryota</taxon>
        <taxon>Fungi</taxon>
        <taxon>Dikarya</taxon>
        <taxon>Ascomycota</taxon>
        <taxon>Pezizomycotina</taxon>
        <taxon>Leotiomycetes</taxon>
        <taxon>Helotiales</taxon>
        <taxon>Ploettnerulaceae</taxon>
        <taxon>Cadophora</taxon>
    </lineage>
</organism>
<gene>
    <name evidence="2" type="ORF">IFR04_013003</name>
</gene>
<name>A0A8H7T5L0_9HELO</name>
<keyword evidence="1" id="KW-0732">Signal</keyword>
<dbReference type="AlphaFoldDB" id="A0A8H7T5L0"/>
<proteinExistence type="predicted"/>
<evidence type="ECO:0000313" key="2">
    <source>
        <dbReference type="EMBL" id="KAG4413859.1"/>
    </source>
</evidence>
<comment type="caution">
    <text evidence="2">The sequence shown here is derived from an EMBL/GenBank/DDBJ whole genome shotgun (WGS) entry which is preliminary data.</text>
</comment>